<dbReference type="CDD" id="cd00564">
    <property type="entry name" value="TMP_TenI"/>
    <property type="match status" value="1"/>
</dbReference>
<keyword evidence="3 9" id="KW-0479">Metal-binding</keyword>
<dbReference type="HAMAP" id="MF_00097">
    <property type="entry name" value="TMP_synthase"/>
    <property type="match status" value="1"/>
</dbReference>
<evidence type="ECO:0000256" key="4">
    <source>
        <dbReference type="ARBA" id="ARBA00022842"/>
    </source>
</evidence>
<comment type="caution">
    <text evidence="9">Lacks conserved residue(s) required for the propagation of feature annotation.</text>
</comment>
<comment type="pathway">
    <text evidence="1 9 11">Cofactor biosynthesis; thiamine diphosphate biosynthesis; thiamine phosphate from 4-amino-2-methyl-5-diphosphomethylpyrimidine and 4-methyl-5-(2-phosphoethyl)-thiazole: step 1/1.</text>
</comment>
<protein>
    <recommendedName>
        <fullName evidence="9">Thiamine-phosphate synthase</fullName>
        <shortName evidence="9">TP synthase</shortName>
        <shortName evidence="9">TPS</shortName>
        <ecNumber evidence="9">2.5.1.3</ecNumber>
    </recommendedName>
    <alternativeName>
        <fullName evidence="9">Thiamine-phosphate pyrophosphorylase</fullName>
        <shortName evidence="9">TMP pyrophosphorylase</shortName>
        <shortName evidence="9">TMP-PPase</shortName>
    </alternativeName>
</protein>
<feature type="binding site" evidence="9">
    <location>
        <position position="95"/>
    </location>
    <ligand>
        <name>Mg(2+)</name>
        <dbReference type="ChEBI" id="CHEBI:18420"/>
    </ligand>
</feature>
<comment type="catalytic activity">
    <reaction evidence="6 9 10">
        <text>4-methyl-5-(2-phosphooxyethyl)-thiazole + 4-amino-2-methyl-5-(diphosphooxymethyl)pyrimidine + H(+) = thiamine phosphate + diphosphate</text>
        <dbReference type="Rhea" id="RHEA:22328"/>
        <dbReference type="ChEBI" id="CHEBI:15378"/>
        <dbReference type="ChEBI" id="CHEBI:33019"/>
        <dbReference type="ChEBI" id="CHEBI:37575"/>
        <dbReference type="ChEBI" id="CHEBI:57841"/>
        <dbReference type="ChEBI" id="CHEBI:58296"/>
        <dbReference type="EC" id="2.5.1.3"/>
    </reaction>
</comment>
<evidence type="ECO:0000256" key="8">
    <source>
        <dbReference type="ARBA" id="ARBA00047883"/>
    </source>
</evidence>
<dbReference type="Gene3D" id="3.20.20.70">
    <property type="entry name" value="Aldolase class I"/>
    <property type="match status" value="1"/>
</dbReference>
<dbReference type="GO" id="GO:0009228">
    <property type="term" value="P:thiamine biosynthetic process"/>
    <property type="evidence" value="ECO:0007669"/>
    <property type="project" value="UniProtKB-KW"/>
</dbReference>
<dbReference type="KEGG" id="cof:FOZ74_06480"/>
<feature type="binding site" evidence="9">
    <location>
        <position position="174"/>
    </location>
    <ligand>
        <name>2-[(2R,5Z)-2-carboxy-4-methylthiazol-5(2H)-ylidene]ethyl phosphate</name>
        <dbReference type="ChEBI" id="CHEBI:62899"/>
    </ligand>
</feature>
<keyword evidence="14" id="KW-1185">Reference proteome</keyword>
<evidence type="ECO:0000259" key="12">
    <source>
        <dbReference type="Pfam" id="PF02581"/>
    </source>
</evidence>
<comment type="function">
    <text evidence="9">Condenses 4-methyl-5-(beta-hydroxyethyl)thiazole monophosphate (THZ-P) and 2-methyl-4-amino-5-hydroxymethyl pyrimidine pyrophosphate (HMP-PP) to form thiamine monophosphate (TMP).</text>
</comment>
<dbReference type="RefSeq" id="WP_146912289.1">
    <property type="nucleotide sequence ID" value="NZ_CP042344.1"/>
</dbReference>
<keyword evidence="5 9" id="KW-0784">Thiamine biosynthesis</keyword>
<dbReference type="GO" id="GO:0000287">
    <property type="term" value="F:magnesium ion binding"/>
    <property type="evidence" value="ECO:0007669"/>
    <property type="project" value="UniProtKB-UniRule"/>
</dbReference>
<dbReference type="GO" id="GO:0009229">
    <property type="term" value="P:thiamine diphosphate biosynthetic process"/>
    <property type="evidence" value="ECO:0007669"/>
    <property type="project" value="UniProtKB-UniRule"/>
</dbReference>
<evidence type="ECO:0000256" key="3">
    <source>
        <dbReference type="ARBA" id="ARBA00022723"/>
    </source>
</evidence>
<evidence type="ECO:0000256" key="10">
    <source>
        <dbReference type="RuleBase" id="RU003826"/>
    </source>
</evidence>
<dbReference type="GO" id="GO:0005737">
    <property type="term" value="C:cytoplasm"/>
    <property type="evidence" value="ECO:0007669"/>
    <property type="project" value="TreeGrafter"/>
</dbReference>
<reference evidence="13 14" key="1">
    <citation type="submission" date="2019-07" db="EMBL/GenBank/DDBJ databases">
        <title>Complete genome sequence of Comamonas sp. NLF 7-7 isolated from livestock.</title>
        <authorList>
            <person name="Kim D.H."/>
            <person name="Kim J.G."/>
        </authorList>
    </citation>
    <scope>NUCLEOTIDE SEQUENCE [LARGE SCALE GENOMIC DNA]</scope>
    <source>
        <strain evidence="13 14">NLF 7-7</strain>
    </source>
</reference>
<feature type="binding site" evidence="9">
    <location>
        <position position="76"/>
    </location>
    <ligand>
        <name>Mg(2+)</name>
        <dbReference type="ChEBI" id="CHEBI:18420"/>
    </ligand>
</feature>
<dbReference type="UniPathway" id="UPA00060">
    <property type="reaction ID" value="UER00141"/>
</dbReference>
<evidence type="ECO:0000256" key="6">
    <source>
        <dbReference type="ARBA" id="ARBA00047334"/>
    </source>
</evidence>
<evidence type="ECO:0000313" key="13">
    <source>
        <dbReference type="EMBL" id="QEA12695.1"/>
    </source>
</evidence>
<dbReference type="InterPro" id="IPR022998">
    <property type="entry name" value="ThiamineP_synth_TenI"/>
</dbReference>
<evidence type="ECO:0000313" key="14">
    <source>
        <dbReference type="Proteomes" id="UP000321199"/>
    </source>
</evidence>
<feature type="binding site" evidence="9">
    <location>
        <begin position="194"/>
        <end position="195"/>
    </location>
    <ligand>
        <name>2-[(2R,5Z)-2-carboxy-4-methylthiazol-5(2H)-ylidene]ethyl phosphate</name>
        <dbReference type="ChEBI" id="CHEBI:62899"/>
    </ligand>
</feature>
<dbReference type="InterPro" id="IPR036206">
    <property type="entry name" value="ThiamineP_synth_sf"/>
</dbReference>
<dbReference type="NCBIfam" id="TIGR00693">
    <property type="entry name" value="thiE"/>
    <property type="match status" value="1"/>
</dbReference>
<evidence type="ECO:0000256" key="2">
    <source>
        <dbReference type="ARBA" id="ARBA00022679"/>
    </source>
</evidence>
<dbReference type="GO" id="GO:0004789">
    <property type="term" value="F:thiamine-phosphate diphosphorylase activity"/>
    <property type="evidence" value="ECO:0007669"/>
    <property type="project" value="UniProtKB-UniRule"/>
</dbReference>
<evidence type="ECO:0000256" key="5">
    <source>
        <dbReference type="ARBA" id="ARBA00022977"/>
    </source>
</evidence>
<evidence type="ECO:0000256" key="9">
    <source>
        <dbReference type="HAMAP-Rule" id="MF_00097"/>
    </source>
</evidence>
<dbReference type="Proteomes" id="UP000321199">
    <property type="component" value="Chromosome"/>
</dbReference>
<sequence length="215" mass="21692">MTAPARAPLDLRLYLITDTGLCGAHGVARTVAEAVAAGATLVQLREPHGSDAEFVALGRALAQVLAGSGVPLIVNDRVHLVAEIGADGAHVGQGDMGAVQARRLIGPARWLGLSVQTPAHLQAALALPAGTLDYLGVGPVWAQQTKPDAAPAGGPEVLADIARASPWPCVAIGGIDIGRVAQVRRCGAAGVAVVSAICGQPDVAAATRRLRAAWG</sequence>
<proteinExistence type="inferred from homology"/>
<dbReference type="EC" id="2.5.1.3" evidence="9"/>
<dbReference type="Pfam" id="PF02581">
    <property type="entry name" value="TMP-TENI"/>
    <property type="match status" value="1"/>
</dbReference>
<comment type="similarity">
    <text evidence="9 10">Belongs to the thiamine-phosphate synthase family.</text>
</comment>
<organism evidence="13 14">
    <name type="scientific">Comamonas flocculans</name>
    <dbReference type="NCBI Taxonomy" id="2597701"/>
    <lineage>
        <taxon>Bacteria</taxon>
        <taxon>Pseudomonadati</taxon>
        <taxon>Pseudomonadota</taxon>
        <taxon>Betaproteobacteria</taxon>
        <taxon>Burkholderiales</taxon>
        <taxon>Comamonadaceae</taxon>
        <taxon>Comamonas</taxon>
    </lineage>
</organism>
<dbReference type="SUPFAM" id="SSF51391">
    <property type="entry name" value="Thiamin phosphate synthase"/>
    <property type="match status" value="1"/>
</dbReference>
<keyword evidence="4 9" id="KW-0460">Magnesium</keyword>
<evidence type="ECO:0000256" key="7">
    <source>
        <dbReference type="ARBA" id="ARBA00047851"/>
    </source>
</evidence>
<dbReference type="OrthoDB" id="9810880at2"/>
<evidence type="ECO:0000256" key="11">
    <source>
        <dbReference type="RuleBase" id="RU004253"/>
    </source>
</evidence>
<accession>A0A5B8RWT0</accession>
<comment type="catalytic activity">
    <reaction evidence="7 9 10">
        <text>2-(2-carboxy-4-methylthiazol-5-yl)ethyl phosphate + 4-amino-2-methyl-5-(diphosphooxymethyl)pyrimidine + 2 H(+) = thiamine phosphate + CO2 + diphosphate</text>
        <dbReference type="Rhea" id="RHEA:47848"/>
        <dbReference type="ChEBI" id="CHEBI:15378"/>
        <dbReference type="ChEBI" id="CHEBI:16526"/>
        <dbReference type="ChEBI" id="CHEBI:33019"/>
        <dbReference type="ChEBI" id="CHEBI:37575"/>
        <dbReference type="ChEBI" id="CHEBI:57841"/>
        <dbReference type="ChEBI" id="CHEBI:62890"/>
        <dbReference type="EC" id="2.5.1.3"/>
    </reaction>
</comment>
<dbReference type="EMBL" id="CP042344">
    <property type="protein sequence ID" value="QEA12695.1"/>
    <property type="molecule type" value="Genomic_DNA"/>
</dbReference>
<gene>
    <name evidence="9 13" type="primary">thiE</name>
    <name evidence="13" type="ORF">FOZ74_06480</name>
</gene>
<dbReference type="PANTHER" id="PTHR20857">
    <property type="entry name" value="THIAMINE-PHOSPHATE PYROPHOSPHORYLASE"/>
    <property type="match status" value="1"/>
</dbReference>
<evidence type="ECO:0000256" key="1">
    <source>
        <dbReference type="ARBA" id="ARBA00005165"/>
    </source>
</evidence>
<comment type="catalytic activity">
    <reaction evidence="8 9 10">
        <text>2-[(2R,5Z)-2-carboxy-4-methylthiazol-5(2H)-ylidene]ethyl phosphate + 4-amino-2-methyl-5-(diphosphooxymethyl)pyrimidine + 2 H(+) = thiamine phosphate + CO2 + diphosphate</text>
        <dbReference type="Rhea" id="RHEA:47844"/>
        <dbReference type="ChEBI" id="CHEBI:15378"/>
        <dbReference type="ChEBI" id="CHEBI:16526"/>
        <dbReference type="ChEBI" id="CHEBI:33019"/>
        <dbReference type="ChEBI" id="CHEBI:37575"/>
        <dbReference type="ChEBI" id="CHEBI:57841"/>
        <dbReference type="ChEBI" id="CHEBI:62899"/>
        <dbReference type="EC" id="2.5.1.3"/>
    </reaction>
</comment>
<dbReference type="InterPro" id="IPR034291">
    <property type="entry name" value="TMP_synthase"/>
</dbReference>
<feature type="binding site" evidence="9">
    <location>
        <position position="114"/>
    </location>
    <ligand>
        <name>4-amino-2-methyl-5-(diphosphooxymethyl)pyrimidine</name>
        <dbReference type="ChEBI" id="CHEBI:57841"/>
    </ligand>
</feature>
<feature type="binding site" evidence="9">
    <location>
        <position position="146"/>
    </location>
    <ligand>
        <name>4-amino-2-methyl-5-(diphosphooxymethyl)pyrimidine</name>
        <dbReference type="ChEBI" id="CHEBI:57841"/>
    </ligand>
</feature>
<comment type="cofactor">
    <cofactor evidence="9">
        <name>Mg(2+)</name>
        <dbReference type="ChEBI" id="CHEBI:18420"/>
    </cofactor>
    <text evidence="9">Binds 1 Mg(2+) ion per subunit.</text>
</comment>
<dbReference type="PANTHER" id="PTHR20857:SF15">
    <property type="entry name" value="THIAMINE-PHOSPHATE SYNTHASE"/>
    <property type="match status" value="1"/>
</dbReference>
<feature type="binding site" evidence="9">
    <location>
        <position position="75"/>
    </location>
    <ligand>
        <name>4-amino-2-methyl-5-(diphosphooxymethyl)pyrimidine</name>
        <dbReference type="ChEBI" id="CHEBI:57841"/>
    </ligand>
</feature>
<name>A0A5B8RWT0_9BURK</name>
<feature type="domain" description="Thiamine phosphate synthase/TenI" evidence="12">
    <location>
        <begin position="13"/>
        <end position="197"/>
    </location>
</feature>
<dbReference type="AlphaFoldDB" id="A0A5B8RWT0"/>
<keyword evidence="2 9" id="KW-0808">Transferase</keyword>
<dbReference type="InterPro" id="IPR013785">
    <property type="entry name" value="Aldolase_TIM"/>
</dbReference>